<reference evidence="1" key="1">
    <citation type="submission" date="2022-01" db="EMBL/GenBank/DDBJ databases">
        <authorList>
            <person name="King R."/>
        </authorList>
    </citation>
    <scope>NUCLEOTIDE SEQUENCE</scope>
</reference>
<dbReference type="OrthoDB" id="6622953at2759"/>
<evidence type="ECO:0000313" key="1">
    <source>
        <dbReference type="EMBL" id="CAH1403569.1"/>
    </source>
</evidence>
<sequence length="255" mass="29490">MSSSRSILSVRDASGNNLNSYQKDRQLLVRSLANERCKKLPPAEKYVPCSRFKKILHDSCIPFKHPEIVKTKCPVCDGPMKVKIFPSNKGNKKIIVEEVWRGKGQPENPQIQQVFDNWLYSNSDHCRQRQEETKETKSHQPHHYYHHNLVKKKKESQVESEKFTFCAGCPDRYRNWVRRDHPDHYIEPMLMLIRKSNVEDQELGTLEQRDIAMSTKNLKAALNSILTSDSMPPKITLALHEDGSFLDGLRGSLCC</sequence>
<accession>A0A9P0MSN7</accession>
<dbReference type="AlphaFoldDB" id="A0A9P0MSN7"/>
<dbReference type="Proteomes" id="UP001152798">
    <property type="component" value="Chromosome 5"/>
</dbReference>
<gene>
    <name evidence="1" type="ORF">NEZAVI_LOCUS12162</name>
</gene>
<name>A0A9P0MSN7_NEZVI</name>
<proteinExistence type="predicted"/>
<dbReference type="EMBL" id="OV725081">
    <property type="protein sequence ID" value="CAH1403569.1"/>
    <property type="molecule type" value="Genomic_DNA"/>
</dbReference>
<organism evidence="1 2">
    <name type="scientific">Nezara viridula</name>
    <name type="common">Southern green stink bug</name>
    <name type="synonym">Cimex viridulus</name>
    <dbReference type="NCBI Taxonomy" id="85310"/>
    <lineage>
        <taxon>Eukaryota</taxon>
        <taxon>Metazoa</taxon>
        <taxon>Ecdysozoa</taxon>
        <taxon>Arthropoda</taxon>
        <taxon>Hexapoda</taxon>
        <taxon>Insecta</taxon>
        <taxon>Pterygota</taxon>
        <taxon>Neoptera</taxon>
        <taxon>Paraneoptera</taxon>
        <taxon>Hemiptera</taxon>
        <taxon>Heteroptera</taxon>
        <taxon>Panheteroptera</taxon>
        <taxon>Pentatomomorpha</taxon>
        <taxon>Pentatomoidea</taxon>
        <taxon>Pentatomidae</taxon>
        <taxon>Pentatominae</taxon>
        <taxon>Nezara</taxon>
    </lineage>
</organism>
<evidence type="ECO:0000313" key="2">
    <source>
        <dbReference type="Proteomes" id="UP001152798"/>
    </source>
</evidence>
<protein>
    <submittedName>
        <fullName evidence="1">Uncharacterized protein</fullName>
    </submittedName>
</protein>
<keyword evidence="2" id="KW-1185">Reference proteome</keyword>